<dbReference type="AlphaFoldDB" id="A0A6I4MND7"/>
<sequence length="254" mass="28379">MASSDDTYSSYETYFRTRKYAQRYPRPNRLAFARVLRMVAPGAVLTDIGAGDGRYAIPLAEKGYTVIAVERSDAARAQIADTALRLGLKGKVHCFKELEDVDAELAAESELSLLFFGVLGHMTFKEREAALKTIQAMSSGQANVIGSVPNTFRRYRSERVNAKIEDFGSAPRFIYTHELDGATHGFAYTAYSPKQLREEFTLHGWECVEIKTESVLSERKVTRNPVIGVTDALVSRLTPSRFSHAIFFHIRSPA</sequence>
<evidence type="ECO:0000313" key="1">
    <source>
        <dbReference type="EMBL" id="MWA07223.1"/>
    </source>
</evidence>
<dbReference type="SUPFAM" id="SSF53335">
    <property type="entry name" value="S-adenosyl-L-methionine-dependent methyltransferases"/>
    <property type="match status" value="1"/>
</dbReference>
<evidence type="ECO:0008006" key="3">
    <source>
        <dbReference type="Google" id="ProtNLM"/>
    </source>
</evidence>
<dbReference type="Proteomes" id="UP000462055">
    <property type="component" value="Unassembled WGS sequence"/>
</dbReference>
<gene>
    <name evidence="1" type="ORF">F8568_044215</name>
</gene>
<evidence type="ECO:0000313" key="2">
    <source>
        <dbReference type="Proteomes" id="UP000462055"/>
    </source>
</evidence>
<organism evidence="1 2">
    <name type="scientific">Actinomadura physcomitrii</name>
    <dbReference type="NCBI Taxonomy" id="2650748"/>
    <lineage>
        <taxon>Bacteria</taxon>
        <taxon>Bacillati</taxon>
        <taxon>Actinomycetota</taxon>
        <taxon>Actinomycetes</taxon>
        <taxon>Streptosporangiales</taxon>
        <taxon>Thermomonosporaceae</taxon>
        <taxon>Actinomadura</taxon>
    </lineage>
</organism>
<dbReference type="InterPro" id="IPR029063">
    <property type="entry name" value="SAM-dependent_MTases_sf"/>
</dbReference>
<dbReference type="Pfam" id="PF13489">
    <property type="entry name" value="Methyltransf_23"/>
    <property type="match status" value="1"/>
</dbReference>
<accession>A0A6I4MND7</accession>
<comment type="caution">
    <text evidence="1">The sequence shown here is derived from an EMBL/GenBank/DDBJ whole genome shotgun (WGS) entry which is preliminary data.</text>
</comment>
<dbReference type="Gene3D" id="3.40.50.150">
    <property type="entry name" value="Vaccinia Virus protein VP39"/>
    <property type="match status" value="1"/>
</dbReference>
<dbReference type="RefSeq" id="WP_151600123.1">
    <property type="nucleotide sequence ID" value="NZ_WBMS02000066.1"/>
</dbReference>
<keyword evidence="2" id="KW-1185">Reference proteome</keyword>
<protein>
    <recommendedName>
        <fullName evidence="3">Class I SAM-dependent methyltransferase</fullName>
    </recommendedName>
</protein>
<name>A0A6I4MND7_9ACTN</name>
<proteinExistence type="predicted"/>
<dbReference type="EMBL" id="WBMS02000066">
    <property type="protein sequence ID" value="MWA07223.1"/>
    <property type="molecule type" value="Genomic_DNA"/>
</dbReference>
<reference evidence="1" key="1">
    <citation type="submission" date="2019-12" db="EMBL/GenBank/DDBJ databases">
        <title>Actinomadura physcomitrii sp. nov., a novel actinomycete isolated from moss [Physcomitrium sphaericum (Ludw) Fuernr].</title>
        <authorList>
            <person name="Zhuang X."/>
        </authorList>
    </citation>
    <scope>NUCLEOTIDE SEQUENCE [LARGE SCALE GENOMIC DNA]</scope>
    <source>
        <strain evidence="1">LD22</strain>
    </source>
</reference>
<dbReference type="CDD" id="cd02440">
    <property type="entry name" value="AdoMet_MTases"/>
    <property type="match status" value="1"/>
</dbReference>